<organism evidence="1 4">
    <name type="scientific">Nocardiopsis mwathae</name>
    <dbReference type="NCBI Taxonomy" id="1472723"/>
    <lineage>
        <taxon>Bacteria</taxon>
        <taxon>Bacillati</taxon>
        <taxon>Actinomycetota</taxon>
        <taxon>Actinomycetes</taxon>
        <taxon>Streptosporangiales</taxon>
        <taxon>Nocardiopsidaceae</taxon>
        <taxon>Nocardiopsis</taxon>
    </lineage>
</organism>
<dbReference type="Proteomes" id="UP000546642">
    <property type="component" value="Unassembled WGS sequence"/>
</dbReference>
<sequence length="67" mass="7118">MNTAATTTGNATALRTADRAAYLICSDDPAEVTAGLRLAFALPRELRTEILAGVEYYLADDEPDEAA</sequence>
<dbReference type="EMBL" id="JACHDS010000001">
    <property type="protein sequence ID" value="MBB6173345.1"/>
    <property type="molecule type" value="Genomic_DNA"/>
</dbReference>
<dbReference type="RefSeq" id="WP_184073544.1">
    <property type="nucleotide sequence ID" value="NZ_JACHDS010000001.1"/>
</dbReference>
<dbReference type="EMBL" id="JACHDS010000001">
    <property type="protein sequence ID" value="MBB6172315.1"/>
    <property type="molecule type" value="Genomic_DNA"/>
</dbReference>
<gene>
    <name evidence="1" type="ORF">HNR23_000774</name>
    <name evidence="2" type="ORF">HNR23_002375</name>
    <name evidence="3" type="ORF">HNR23_003405</name>
</gene>
<evidence type="ECO:0000313" key="1">
    <source>
        <dbReference type="EMBL" id="MBB6170714.1"/>
    </source>
</evidence>
<keyword evidence="4" id="KW-1185">Reference proteome</keyword>
<protein>
    <submittedName>
        <fullName evidence="1">Uncharacterized protein</fullName>
    </submittedName>
</protein>
<comment type="caution">
    <text evidence="1">The sequence shown here is derived from an EMBL/GenBank/DDBJ whole genome shotgun (WGS) entry which is preliminary data.</text>
</comment>
<dbReference type="AlphaFoldDB" id="A0A7W9YEP9"/>
<evidence type="ECO:0000313" key="3">
    <source>
        <dbReference type="EMBL" id="MBB6173345.1"/>
    </source>
</evidence>
<evidence type="ECO:0000313" key="4">
    <source>
        <dbReference type="Proteomes" id="UP000546642"/>
    </source>
</evidence>
<name>A0A7W9YEP9_9ACTN</name>
<reference evidence="1 4" key="1">
    <citation type="submission" date="2020-08" db="EMBL/GenBank/DDBJ databases">
        <title>Sequencing the genomes of 1000 actinobacteria strains.</title>
        <authorList>
            <person name="Klenk H.-P."/>
        </authorList>
    </citation>
    <scope>NUCLEOTIDE SEQUENCE [LARGE SCALE GENOMIC DNA]</scope>
    <source>
        <strain evidence="1 4">DSM 46659</strain>
    </source>
</reference>
<evidence type="ECO:0000313" key="2">
    <source>
        <dbReference type="EMBL" id="MBB6172315.1"/>
    </source>
</evidence>
<accession>A0A7W9YEP9</accession>
<proteinExistence type="predicted"/>
<dbReference type="EMBL" id="JACHDS010000001">
    <property type="protein sequence ID" value="MBB6170714.1"/>
    <property type="molecule type" value="Genomic_DNA"/>
</dbReference>